<evidence type="ECO:0000256" key="1">
    <source>
        <dbReference type="SAM" id="SignalP"/>
    </source>
</evidence>
<organism evidence="2">
    <name type="scientific">Anopheles marajoara</name>
    <dbReference type="NCBI Taxonomy" id="58244"/>
    <lineage>
        <taxon>Eukaryota</taxon>
        <taxon>Metazoa</taxon>
        <taxon>Ecdysozoa</taxon>
        <taxon>Arthropoda</taxon>
        <taxon>Hexapoda</taxon>
        <taxon>Insecta</taxon>
        <taxon>Pterygota</taxon>
        <taxon>Neoptera</taxon>
        <taxon>Endopterygota</taxon>
        <taxon>Diptera</taxon>
        <taxon>Nematocera</taxon>
        <taxon>Culicoidea</taxon>
        <taxon>Culicidae</taxon>
        <taxon>Anophelinae</taxon>
        <taxon>Anopheles</taxon>
    </lineage>
</organism>
<sequence length="88" mass="9661">MLMYHFLVVMSTVMSGGVVNSNSYDDARARLGVISPANPAPIVGRIDLARNWTDCTVVATRCRSMFCAVEVSTIFPLARDDAAHRKML</sequence>
<keyword evidence="1" id="KW-0732">Signal</keyword>
<protein>
    <submittedName>
        <fullName evidence="2">Putative secreted protein</fullName>
    </submittedName>
</protein>
<proteinExistence type="predicted"/>
<name>A0A2M4CA56_9DIPT</name>
<reference evidence="2" key="1">
    <citation type="submission" date="2018-01" db="EMBL/GenBank/DDBJ databases">
        <title>An insight into the sialome of Amazonian anophelines.</title>
        <authorList>
            <person name="Ribeiro J.M."/>
            <person name="Scarpassa V."/>
            <person name="Calvo E."/>
        </authorList>
    </citation>
    <scope>NUCLEOTIDE SEQUENCE</scope>
    <source>
        <tissue evidence="2">Salivary glands</tissue>
    </source>
</reference>
<dbReference type="AlphaFoldDB" id="A0A2M4CA56"/>
<accession>A0A2M4CA56</accession>
<feature type="chain" id="PRO_5014772870" evidence="1">
    <location>
        <begin position="22"/>
        <end position="88"/>
    </location>
</feature>
<dbReference type="EMBL" id="GGFJ01013069">
    <property type="protein sequence ID" value="MBW62210.1"/>
    <property type="molecule type" value="Transcribed_RNA"/>
</dbReference>
<evidence type="ECO:0000313" key="2">
    <source>
        <dbReference type="EMBL" id="MBW62210.1"/>
    </source>
</evidence>
<feature type="signal peptide" evidence="1">
    <location>
        <begin position="1"/>
        <end position="21"/>
    </location>
</feature>